<proteinExistence type="predicted"/>
<keyword evidence="8" id="KW-1185">Reference proteome</keyword>
<evidence type="ECO:0000256" key="5">
    <source>
        <dbReference type="ARBA" id="ARBA00023014"/>
    </source>
</evidence>
<dbReference type="AlphaFoldDB" id="X5MH75"/>
<dbReference type="InterPro" id="IPR006656">
    <property type="entry name" value="Mopterin_OxRdtase"/>
</dbReference>
<gene>
    <name evidence="7" type="ORF">BN1012_Phect2781</name>
</gene>
<dbReference type="GO" id="GO:1990204">
    <property type="term" value="C:oxidoreductase complex"/>
    <property type="evidence" value="ECO:0007669"/>
    <property type="project" value="UniProtKB-ARBA"/>
</dbReference>
<dbReference type="SMART" id="SM00926">
    <property type="entry name" value="Molybdop_Fe4S4"/>
    <property type="match status" value="1"/>
</dbReference>
<organism evidence="7 8">
    <name type="scientific">Candidatus Phaeomarinibacter ectocarpi</name>
    <dbReference type="NCBI Taxonomy" id="1458461"/>
    <lineage>
        <taxon>Bacteria</taxon>
        <taxon>Pseudomonadati</taxon>
        <taxon>Pseudomonadota</taxon>
        <taxon>Alphaproteobacteria</taxon>
        <taxon>Hyphomicrobiales</taxon>
        <taxon>Parvibaculaceae</taxon>
        <taxon>Candidatus Phaeomarinibacter</taxon>
    </lineage>
</organism>
<keyword evidence="3 7" id="KW-0560">Oxidoreductase</keyword>
<keyword evidence="1" id="KW-0004">4Fe-4S</keyword>
<dbReference type="RefSeq" id="WP_043948908.1">
    <property type="nucleotide sequence ID" value="NZ_HG966617.1"/>
</dbReference>
<evidence type="ECO:0000256" key="1">
    <source>
        <dbReference type="ARBA" id="ARBA00022485"/>
    </source>
</evidence>
<sequence length="743" mass="80452">MDHVRTTCSLCEASCGAVMTVEDGRILKVVADRDDALSGGFICAKGAAIPDLEADPDRVRTPLLRKNGELQPASWEEAYAFIDNRLTAILEEHGPQATSVYVGNAAAHNLNIITYFEDLAKALGTTNLFTAASLDQNPRQVMSGLLYGDEFALYVPDIDRSQLVWIMGANPAESNGSMMVAPGFLGRMQKVHERGGRTVVFDPRHTMTASRASEYVPITPSGDAAFLAGVAHTLLKLGPPETTALSLVDDLGTIEKWLAPFTPAAVADACGIDAETIVRLATELRETEAATVYGRIGTTTQLFSSLTCWLMDMVNIFAGNLDVIGGSMFPKPLLAQPNTIGPSGVGAGFTVGKWKSRVSGAPEVVGQMPMACMAEEMDTPGEGKIRALFCLAGNPITASPDTQRMATAIDGLDLLVCLDIYQGETASKADVVLPSPPRLARANYDAYLYRFTVRNYGRYTQQYRALETHERSDRETLLRLMAIAQGHGWDADIDALEDATLVATVEAMTQLPESAIEGRNPKEIMTALRALEPMERRMDFGLRIGPFGDGFGSREGISLQTLKDSPQGVDCGPLVPRLPEALRTVSGRIEAVHDIIGTELDRLMTWLGEARPRFTLIGRRQLRSNNSWFHNLKKMQHPTRECTAQINPQDAATLGVKSGDLLRVSTPKAAIDIPAEVSDTLSPGVVSIPHGWGHEMLDGKLNVASANPGVNVNRIINYDEVDPLTWNGRLNGMPVDITKLAIN</sequence>
<dbReference type="Pfam" id="PF00384">
    <property type="entry name" value="Molybdopterin"/>
    <property type="match status" value="1"/>
</dbReference>
<dbReference type="InterPro" id="IPR006657">
    <property type="entry name" value="MoPterin_dinucl-bd_dom"/>
</dbReference>
<dbReference type="EMBL" id="HG966617">
    <property type="protein sequence ID" value="CDO60994.1"/>
    <property type="molecule type" value="Genomic_DNA"/>
</dbReference>
<dbReference type="HOGENOM" id="CLU_000422_13_3_5"/>
<evidence type="ECO:0000256" key="3">
    <source>
        <dbReference type="ARBA" id="ARBA00023002"/>
    </source>
</evidence>
<dbReference type="InterPro" id="IPR050123">
    <property type="entry name" value="Prok_molybdopt-oxidoreductase"/>
</dbReference>
<evidence type="ECO:0000256" key="4">
    <source>
        <dbReference type="ARBA" id="ARBA00023004"/>
    </source>
</evidence>
<dbReference type="InterPro" id="IPR009010">
    <property type="entry name" value="Asp_de-COase-like_dom_sf"/>
</dbReference>
<feature type="domain" description="4Fe-4S Mo/W bis-MGD-type" evidence="6">
    <location>
        <begin position="1"/>
        <end position="57"/>
    </location>
</feature>
<reference evidence="7 8" key="1">
    <citation type="journal article" date="2014" name="Front. Genet.">
        <title>Genome and metabolic network of "Candidatus Phaeomarinobacter ectocarpi" Ec32, a new candidate genus of Alphaproteobacteria frequently associated with brown algae.</title>
        <authorList>
            <person name="Dittami S.M."/>
            <person name="Barbeyron T."/>
            <person name="Boyen C."/>
            <person name="Cambefort J."/>
            <person name="Collet G."/>
            <person name="Delage L."/>
            <person name="Gobet A."/>
            <person name="Groisillier A."/>
            <person name="Leblanc C."/>
            <person name="Michel G."/>
            <person name="Scornet D."/>
            <person name="Siegel A."/>
            <person name="Tapia J.E."/>
            <person name="Tonon T."/>
        </authorList>
    </citation>
    <scope>NUCLEOTIDE SEQUENCE [LARGE SCALE GENOMIC DNA]</scope>
    <source>
        <strain evidence="7 8">Ec32</strain>
    </source>
</reference>
<accession>X5MH75</accession>
<dbReference type="Pfam" id="PF01568">
    <property type="entry name" value="Molydop_binding"/>
    <property type="match status" value="1"/>
</dbReference>
<dbReference type="PANTHER" id="PTHR43105">
    <property type="entry name" value="RESPIRATORY NITRATE REDUCTASE"/>
    <property type="match status" value="1"/>
</dbReference>
<dbReference type="Gene3D" id="2.40.40.20">
    <property type="match status" value="1"/>
</dbReference>
<dbReference type="GO" id="GO:0051539">
    <property type="term" value="F:4 iron, 4 sulfur cluster binding"/>
    <property type="evidence" value="ECO:0007669"/>
    <property type="project" value="UniProtKB-KW"/>
</dbReference>
<dbReference type="GO" id="GO:0045333">
    <property type="term" value="P:cellular respiration"/>
    <property type="evidence" value="ECO:0007669"/>
    <property type="project" value="UniProtKB-ARBA"/>
</dbReference>
<dbReference type="GO" id="GO:0046872">
    <property type="term" value="F:metal ion binding"/>
    <property type="evidence" value="ECO:0007669"/>
    <property type="project" value="UniProtKB-KW"/>
</dbReference>
<dbReference type="EC" id="1.2.1.2" evidence="7"/>
<keyword evidence="5" id="KW-0411">Iron-sulfur</keyword>
<dbReference type="Pfam" id="PF04879">
    <property type="entry name" value="Molybdop_Fe4S4"/>
    <property type="match status" value="1"/>
</dbReference>
<evidence type="ECO:0000313" key="8">
    <source>
        <dbReference type="Proteomes" id="UP000032160"/>
    </source>
</evidence>
<evidence type="ECO:0000259" key="6">
    <source>
        <dbReference type="PROSITE" id="PS51669"/>
    </source>
</evidence>
<dbReference type="InterPro" id="IPR006963">
    <property type="entry name" value="Mopterin_OxRdtase_4Fe-4S_dom"/>
</dbReference>
<keyword evidence="2" id="KW-0479">Metal-binding</keyword>
<dbReference type="PANTHER" id="PTHR43105:SF9">
    <property type="entry name" value="NADPH-FE(3+) OXIDOREDUCTASE SUBUNIT ALPHA"/>
    <property type="match status" value="1"/>
</dbReference>
<keyword evidence="4" id="KW-0408">Iron</keyword>
<dbReference type="GO" id="GO:0016491">
    <property type="term" value="F:oxidoreductase activity"/>
    <property type="evidence" value="ECO:0007669"/>
    <property type="project" value="UniProtKB-KW"/>
</dbReference>
<dbReference type="Gene3D" id="3.40.228.10">
    <property type="entry name" value="Dimethylsulfoxide Reductase, domain 2"/>
    <property type="match status" value="1"/>
</dbReference>
<protein>
    <submittedName>
        <fullName evidence="7">Formate dehydrogenase-O, major subunit</fullName>
        <ecNumber evidence="7">1.2.1.2</ecNumber>
    </submittedName>
</protein>
<dbReference type="SUPFAM" id="SSF50692">
    <property type="entry name" value="ADC-like"/>
    <property type="match status" value="1"/>
</dbReference>
<name>X5MH75_9HYPH</name>
<dbReference type="Gene3D" id="2.20.25.90">
    <property type="entry name" value="ADC-like domains"/>
    <property type="match status" value="1"/>
</dbReference>
<dbReference type="GO" id="GO:0016020">
    <property type="term" value="C:membrane"/>
    <property type="evidence" value="ECO:0007669"/>
    <property type="project" value="TreeGrafter"/>
</dbReference>
<dbReference type="GO" id="GO:0043546">
    <property type="term" value="F:molybdopterin cofactor binding"/>
    <property type="evidence" value="ECO:0007669"/>
    <property type="project" value="InterPro"/>
</dbReference>
<dbReference type="Gene3D" id="3.40.50.740">
    <property type="match status" value="1"/>
</dbReference>
<dbReference type="STRING" id="1458461.BN1012_Phect2781"/>
<evidence type="ECO:0000256" key="2">
    <source>
        <dbReference type="ARBA" id="ARBA00022723"/>
    </source>
</evidence>
<dbReference type="SUPFAM" id="SSF53706">
    <property type="entry name" value="Formate dehydrogenase/DMSO reductase, domains 1-3"/>
    <property type="match status" value="1"/>
</dbReference>
<dbReference type="PROSITE" id="PS51669">
    <property type="entry name" value="4FE4S_MOW_BIS_MGD"/>
    <property type="match status" value="1"/>
</dbReference>
<dbReference type="Proteomes" id="UP000032160">
    <property type="component" value="Chromosome I"/>
</dbReference>
<evidence type="ECO:0000313" key="7">
    <source>
        <dbReference type="EMBL" id="CDO60994.1"/>
    </source>
</evidence>
<dbReference type="PATRIC" id="fig|1458461.3.peg.2787"/>
<dbReference type="KEGG" id="pect:BN1012_Phect2781"/>
<dbReference type="OrthoDB" id="9816402at2"/>